<dbReference type="PANTHER" id="PTHR37984">
    <property type="entry name" value="PROTEIN CBG26694"/>
    <property type="match status" value="1"/>
</dbReference>
<dbReference type="PROSITE" id="PS50994">
    <property type="entry name" value="INTEGRASE"/>
    <property type="match status" value="1"/>
</dbReference>
<dbReference type="OrthoDB" id="425619at2759"/>
<dbReference type="Proteomes" id="UP000001307">
    <property type="component" value="Unassembled WGS sequence"/>
</dbReference>
<dbReference type="InterPro" id="IPR001584">
    <property type="entry name" value="Integrase_cat-core"/>
</dbReference>
<dbReference type="GO" id="GO:0004519">
    <property type="term" value="F:endonuclease activity"/>
    <property type="evidence" value="ECO:0007669"/>
    <property type="project" value="UniProtKB-KW"/>
</dbReference>
<dbReference type="Gene3D" id="3.30.420.10">
    <property type="entry name" value="Ribonuclease H-like superfamily/Ribonuclease H"/>
    <property type="match status" value="1"/>
</dbReference>
<dbReference type="GO" id="GO:0003676">
    <property type="term" value="F:nucleic acid binding"/>
    <property type="evidence" value="ECO:0007669"/>
    <property type="project" value="InterPro"/>
</dbReference>
<feature type="region of interest" description="Disordered" evidence="7">
    <location>
        <begin position="632"/>
        <end position="673"/>
    </location>
</feature>
<protein>
    <recommendedName>
        <fullName evidence="8">Integrase catalytic domain-containing protein</fullName>
    </recommendedName>
</protein>
<keyword evidence="6" id="KW-0695">RNA-directed DNA polymerase</keyword>
<dbReference type="PANTHER" id="PTHR37984:SF5">
    <property type="entry name" value="PROTEIN NYNRIN-LIKE"/>
    <property type="match status" value="1"/>
</dbReference>
<keyword evidence="2" id="KW-0548">Nucleotidyltransferase</keyword>
<keyword evidence="1" id="KW-0808">Transferase</keyword>
<feature type="compositionally biased region" description="Basic and acidic residues" evidence="7">
    <location>
        <begin position="660"/>
        <end position="673"/>
    </location>
</feature>
<keyword evidence="4" id="KW-0255">Endonuclease</keyword>
<evidence type="ECO:0000256" key="6">
    <source>
        <dbReference type="ARBA" id="ARBA00022918"/>
    </source>
</evidence>
<dbReference type="InterPro" id="IPR041373">
    <property type="entry name" value="RT_RNaseH"/>
</dbReference>
<dbReference type="SUPFAM" id="SSF53098">
    <property type="entry name" value="Ribonuclease H-like"/>
    <property type="match status" value="1"/>
</dbReference>
<proteinExistence type="predicted"/>
<dbReference type="AlphaFoldDB" id="E4X8D4"/>
<name>E4X8D4_OIKDI</name>
<keyword evidence="10" id="KW-1185">Reference proteome</keyword>
<dbReference type="GO" id="GO:0016787">
    <property type="term" value="F:hydrolase activity"/>
    <property type="evidence" value="ECO:0007669"/>
    <property type="project" value="UniProtKB-KW"/>
</dbReference>
<keyword evidence="5" id="KW-0378">Hydrolase</keyword>
<dbReference type="GO" id="GO:0015074">
    <property type="term" value="P:DNA integration"/>
    <property type="evidence" value="ECO:0007669"/>
    <property type="project" value="InterPro"/>
</dbReference>
<dbReference type="Gene3D" id="3.30.70.270">
    <property type="match status" value="1"/>
</dbReference>
<dbReference type="InterPro" id="IPR043502">
    <property type="entry name" value="DNA/RNA_pol_sf"/>
</dbReference>
<dbReference type="InterPro" id="IPR036397">
    <property type="entry name" value="RNaseH_sf"/>
</dbReference>
<dbReference type="InterPro" id="IPR050951">
    <property type="entry name" value="Retrovirus_Pol_polyprotein"/>
</dbReference>
<evidence type="ECO:0000313" key="10">
    <source>
        <dbReference type="Proteomes" id="UP000001307"/>
    </source>
</evidence>
<dbReference type="InterPro" id="IPR043128">
    <property type="entry name" value="Rev_trsase/Diguanyl_cyclase"/>
</dbReference>
<evidence type="ECO:0000256" key="7">
    <source>
        <dbReference type="SAM" id="MobiDB-lite"/>
    </source>
</evidence>
<dbReference type="InParanoid" id="E4X8D4"/>
<dbReference type="GO" id="GO:0003964">
    <property type="term" value="F:RNA-directed DNA polymerase activity"/>
    <property type="evidence" value="ECO:0007669"/>
    <property type="project" value="UniProtKB-KW"/>
</dbReference>
<sequence>MGRLISSDGISIPEENMKALQELPPPTNRKELLSVLGSFVWWKNWVSCNIGDRIAVNSFSAVVKEMSVLNKANKPFAWNDDADAAFKNAKRILASNKVFSWPNFDYPFVVVTDASLIAIGGALIQEIGGKQKLISVYSKTLSPCEARWSATEREAFSLMMTIEKFNYYLQGKSFLVLTDHKALQCLDKKIVANDKICRWQERLSKYTFTVQYIRGAENTLADMLSRPWHKVREKSDKKPSDELAGQFYNPVGEKDLLIYIPSWCSDNKLDRKMLIERVDTASSLFTLKSVATGVWCPNVPILELRVIENAQSEDRVIGIVKSLVQNKVEASKWKVPDDVYGIQRYKRLARNFGIHAETLPRSASGKSYALTVMDGYSRHLSVYPTARCRAVDCARALMKHVLCFDFPTYLSSDQGSHFKNELVSELCKLLGVTQNIHVAYRPESTGCLERAHRVLKNALYGMSLERNMCWELVLPSVVSTMNKCKNVATKCSPFEVIYGRKPSFDGIQMHKNPAADSPQAYVKEVAAVLARTRKFVDLAQEESDIATKIDGKSKIKQIVIEIGDRILLKRSLSVETKINKNPYTGPFEVINTNGVIVRIDMDGKLTWVHRHHCVLQKQRALELDPDFVDLLYDDEPPQKAPDPVAEVPPERATPPARRYPTRERKPPDRYQPN</sequence>
<dbReference type="Pfam" id="PF00665">
    <property type="entry name" value="rve"/>
    <property type="match status" value="1"/>
</dbReference>
<dbReference type="EMBL" id="FN653029">
    <property type="protein sequence ID" value="CBY08091.1"/>
    <property type="molecule type" value="Genomic_DNA"/>
</dbReference>
<evidence type="ECO:0000259" key="8">
    <source>
        <dbReference type="PROSITE" id="PS50994"/>
    </source>
</evidence>
<evidence type="ECO:0000256" key="4">
    <source>
        <dbReference type="ARBA" id="ARBA00022759"/>
    </source>
</evidence>
<evidence type="ECO:0000256" key="1">
    <source>
        <dbReference type="ARBA" id="ARBA00022679"/>
    </source>
</evidence>
<dbReference type="Pfam" id="PF17917">
    <property type="entry name" value="RT_RNaseH"/>
    <property type="match status" value="1"/>
</dbReference>
<accession>E4X8D4</accession>
<dbReference type="InterPro" id="IPR012337">
    <property type="entry name" value="RNaseH-like_sf"/>
</dbReference>
<dbReference type="SUPFAM" id="SSF56672">
    <property type="entry name" value="DNA/RNA polymerases"/>
    <property type="match status" value="1"/>
</dbReference>
<feature type="domain" description="Integrase catalytic" evidence="8">
    <location>
        <begin position="332"/>
        <end position="501"/>
    </location>
</feature>
<gene>
    <name evidence="9" type="ORF">GSOID_T00004097001</name>
</gene>
<evidence type="ECO:0000256" key="3">
    <source>
        <dbReference type="ARBA" id="ARBA00022722"/>
    </source>
</evidence>
<evidence type="ECO:0000313" key="9">
    <source>
        <dbReference type="EMBL" id="CBY08091.1"/>
    </source>
</evidence>
<dbReference type="CDD" id="cd09274">
    <property type="entry name" value="RNase_HI_RT_Ty3"/>
    <property type="match status" value="1"/>
</dbReference>
<organism evidence="9">
    <name type="scientific">Oikopleura dioica</name>
    <name type="common">Tunicate</name>
    <dbReference type="NCBI Taxonomy" id="34765"/>
    <lineage>
        <taxon>Eukaryota</taxon>
        <taxon>Metazoa</taxon>
        <taxon>Chordata</taxon>
        <taxon>Tunicata</taxon>
        <taxon>Appendicularia</taxon>
        <taxon>Copelata</taxon>
        <taxon>Oikopleuridae</taxon>
        <taxon>Oikopleura</taxon>
    </lineage>
</organism>
<evidence type="ECO:0000256" key="2">
    <source>
        <dbReference type="ARBA" id="ARBA00022695"/>
    </source>
</evidence>
<keyword evidence="3" id="KW-0540">Nuclease</keyword>
<reference evidence="9" key="1">
    <citation type="journal article" date="2010" name="Science">
        <title>Plasticity of animal genome architecture unmasked by rapid evolution of a pelagic tunicate.</title>
        <authorList>
            <person name="Denoeud F."/>
            <person name="Henriet S."/>
            <person name="Mungpakdee S."/>
            <person name="Aury J.M."/>
            <person name="Da Silva C."/>
            <person name="Brinkmann H."/>
            <person name="Mikhaleva J."/>
            <person name="Olsen L.C."/>
            <person name="Jubin C."/>
            <person name="Canestro C."/>
            <person name="Bouquet J.M."/>
            <person name="Danks G."/>
            <person name="Poulain J."/>
            <person name="Campsteijn C."/>
            <person name="Adamski M."/>
            <person name="Cross I."/>
            <person name="Yadetie F."/>
            <person name="Muffato M."/>
            <person name="Louis A."/>
            <person name="Butcher S."/>
            <person name="Tsagkogeorga G."/>
            <person name="Konrad A."/>
            <person name="Singh S."/>
            <person name="Jensen M.F."/>
            <person name="Cong E.H."/>
            <person name="Eikeseth-Otteraa H."/>
            <person name="Noel B."/>
            <person name="Anthouard V."/>
            <person name="Porcel B.M."/>
            <person name="Kachouri-Lafond R."/>
            <person name="Nishino A."/>
            <person name="Ugolini M."/>
            <person name="Chourrout P."/>
            <person name="Nishida H."/>
            <person name="Aasland R."/>
            <person name="Huzurbazar S."/>
            <person name="Westhof E."/>
            <person name="Delsuc F."/>
            <person name="Lehrach H."/>
            <person name="Reinhardt R."/>
            <person name="Weissenbach J."/>
            <person name="Roy S.W."/>
            <person name="Artiguenave F."/>
            <person name="Postlethwait J.H."/>
            <person name="Manak J.R."/>
            <person name="Thompson E.M."/>
            <person name="Jaillon O."/>
            <person name="Du Pasquier L."/>
            <person name="Boudinot P."/>
            <person name="Liberles D.A."/>
            <person name="Volff J.N."/>
            <person name="Philippe H."/>
            <person name="Lenhard B."/>
            <person name="Roest Crollius H."/>
            <person name="Wincker P."/>
            <person name="Chourrout D."/>
        </authorList>
    </citation>
    <scope>NUCLEOTIDE SEQUENCE [LARGE SCALE GENOMIC DNA]</scope>
</reference>
<evidence type="ECO:0000256" key="5">
    <source>
        <dbReference type="ARBA" id="ARBA00022801"/>
    </source>
</evidence>